<feature type="compositionally biased region" description="Basic and acidic residues" evidence="1">
    <location>
        <begin position="637"/>
        <end position="646"/>
    </location>
</feature>
<feature type="compositionally biased region" description="Polar residues" evidence="1">
    <location>
        <begin position="107"/>
        <end position="116"/>
    </location>
</feature>
<dbReference type="GO" id="GO:0045814">
    <property type="term" value="P:negative regulation of gene expression, epigenetic"/>
    <property type="evidence" value="ECO:0007669"/>
    <property type="project" value="InterPro"/>
</dbReference>
<feature type="region of interest" description="Disordered" evidence="1">
    <location>
        <begin position="449"/>
        <end position="472"/>
    </location>
</feature>
<feature type="compositionally biased region" description="Low complexity" evidence="1">
    <location>
        <begin position="607"/>
        <end position="620"/>
    </location>
</feature>
<feature type="compositionally biased region" description="Low complexity" evidence="1">
    <location>
        <begin position="462"/>
        <end position="471"/>
    </location>
</feature>
<protein>
    <recommendedName>
        <fullName evidence="6">Transcription activation suppressor b</fullName>
    </recommendedName>
</protein>
<feature type="region of interest" description="Disordered" evidence="1">
    <location>
        <begin position="74"/>
        <end position="129"/>
    </location>
</feature>
<reference evidence="4" key="2">
    <citation type="submission" date="2025-08" db="UniProtKB">
        <authorList>
            <consortium name="Ensembl"/>
        </authorList>
    </citation>
    <scope>IDENTIFICATION</scope>
</reference>
<reference evidence="4" key="1">
    <citation type="submission" date="2019-06" db="EMBL/GenBank/DDBJ databases">
        <authorList>
            <consortium name="Wellcome Sanger Institute Data Sharing"/>
        </authorList>
    </citation>
    <scope>NUCLEOTIDE SEQUENCE [LARGE SCALE GENOMIC DNA]</scope>
</reference>
<feature type="region of interest" description="Disordered" evidence="1">
    <location>
        <begin position="769"/>
        <end position="788"/>
    </location>
</feature>
<evidence type="ECO:0000256" key="1">
    <source>
        <dbReference type="SAM" id="MobiDB-lite"/>
    </source>
</evidence>
<accession>A0A673ACK9</accession>
<dbReference type="PANTHER" id="PTHR16207:SF1">
    <property type="entry name" value="PROTEIN TASOR"/>
    <property type="match status" value="1"/>
</dbReference>
<feature type="compositionally biased region" description="Polar residues" evidence="1">
    <location>
        <begin position="626"/>
        <end position="636"/>
    </location>
</feature>
<dbReference type="InterPro" id="IPR056242">
    <property type="entry name" value="PIN_TASOR"/>
</dbReference>
<keyword evidence="5" id="KW-1185">Reference proteome</keyword>
<dbReference type="Ensembl" id="ENSSORT00005028101.1">
    <property type="protein sequence ID" value="ENSSORP00005027315.1"/>
    <property type="gene ID" value="ENSSORG00005013041.1"/>
</dbReference>
<evidence type="ECO:0000259" key="3">
    <source>
        <dbReference type="Pfam" id="PF24630"/>
    </source>
</evidence>
<evidence type="ECO:0000259" key="2">
    <source>
        <dbReference type="Pfam" id="PF23314"/>
    </source>
</evidence>
<dbReference type="GO" id="GO:0005654">
    <property type="term" value="C:nucleoplasm"/>
    <property type="evidence" value="ECO:0007669"/>
    <property type="project" value="TreeGrafter"/>
</dbReference>
<evidence type="ECO:0008006" key="6">
    <source>
        <dbReference type="Google" id="ProtNLM"/>
    </source>
</evidence>
<dbReference type="Pfam" id="PF23314">
    <property type="entry name" value="TASOR_alpha-beta"/>
    <property type="match status" value="1"/>
</dbReference>
<dbReference type="InterPro" id="IPR056243">
    <property type="entry name" value="TASOR_ab_dom"/>
</dbReference>
<organism evidence="4 5">
    <name type="scientific">Sphaeramia orbicularis</name>
    <name type="common">orbiculate cardinalfish</name>
    <dbReference type="NCBI Taxonomy" id="375764"/>
    <lineage>
        <taxon>Eukaryota</taxon>
        <taxon>Metazoa</taxon>
        <taxon>Chordata</taxon>
        <taxon>Craniata</taxon>
        <taxon>Vertebrata</taxon>
        <taxon>Euteleostomi</taxon>
        <taxon>Actinopterygii</taxon>
        <taxon>Neopterygii</taxon>
        <taxon>Teleostei</taxon>
        <taxon>Neoteleostei</taxon>
        <taxon>Acanthomorphata</taxon>
        <taxon>Gobiaria</taxon>
        <taxon>Kurtiformes</taxon>
        <taxon>Apogonoidei</taxon>
        <taxon>Apogonidae</taxon>
        <taxon>Apogoninae</taxon>
        <taxon>Sphaeramia</taxon>
    </lineage>
</organism>
<proteinExistence type="predicted"/>
<feature type="compositionally biased region" description="Basic and acidic residues" evidence="1">
    <location>
        <begin position="661"/>
        <end position="672"/>
    </location>
</feature>
<feature type="region of interest" description="Disordered" evidence="1">
    <location>
        <begin position="585"/>
        <end position="679"/>
    </location>
</feature>
<reference evidence="4" key="3">
    <citation type="submission" date="2025-09" db="UniProtKB">
        <authorList>
            <consortium name="Ensembl"/>
        </authorList>
    </citation>
    <scope>IDENTIFICATION</scope>
</reference>
<dbReference type="InParanoid" id="A0A673ACK9"/>
<feature type="domain" description="TASOR PIN" evidence="3">
    <location>
        <begin position="296"/>
        <end position="433"/>
    </location>
</feature>
<dbReference type="InterPro" id="IPR046432">
    <property type="entry name" value="TASOR"/>
</dbReference>
<sequence length="788" mass="86340">MLPHTPIAAFSQYVSFHHPCPPVQGYINSLQDNISNMLTQFEEHHPPLRNNVVDATLASSVSAFVASIRAANDDQNGTAADEPPPNNPLSTPHQVAVSDPNVVSVCNEPSQQCRSPQQRHHSSESSRTVSCIIRQTEDDSSSEGAAAVEAVAFSGAQAGSGSGSGSAPPTTDLSSLISQLQPEVFTSLEEIINDVRKNSLQFYVHSTEEQDPMDADVKEYLLKQGNMEQSPAAFLNQDNSTNRLLVVIKNKDVARHVHQIPGLVSLKHHHSVVFVGIDKLDDIRNNSYNELFVSGGCVISDELVLNPDFISHDQLTSLLKAVEKQSSPESVWRWKVHCKTHKKLKEQARFRRDAASLLDVLSAYQKRQIVEFLPYHRCDMMTHQSPDLDCLLELQARYTQYRHTVFLTERRIDFSQWGIIVASVDELQHNFSRLIGYHDNKDRQLITDDLQEPKGQPPPLPSSDLPQGLPLWSSPAVPHAPHLLDQLVPESSPAASSSKDGLLLHSDSDMEFLHQAISQLRAQRQAQAQLIQSQVLELDAQPLTSRNKEGLLEKKAYACTPPSGLRGTPTVKKAVAATLELIHSALQPEPEPEPEPEIKEDNQTTGPLVSPSVRSPSPLSNHRPATLTQACDSNSANERRDGRDPTDQATACSSSSSSLTEGDRGRASESHQSDGANATLTGSVTMVTDQEDTPASALPRLHPQHQLRHPQRGSGLMYPPHLPLIHNHPFPHRAMLGGMRGLLGPAAPGWPGPLQHTALVWTLPSRFHPPAGPGSTYRGQSRGGFNGM</sequence>
<dbReference type="GO" id="GO:0000792">
    <property type="term" value="C:heterochromatin"/>
    <property type="evidence" value="ECO:0007669"/>
    <property type="project" value="TreeGrafter"/>
</dbReference>
<dbReference type="GO" id="GO:0003682">
    <property type="term" value="F:chromatin binding"/>
    <property type="evidence" value="ECO:0007669"/>
    <property type="project" value="TreeGrafter"/>
</dbReference>
<dbReference type="GO" id="GO:0097355">
    <property type="term" value="P:protein localization to heterochromatin"/>
    <property type="evidence" value="ECO:0007669"/>
    <property type="project" value="TreeGrafter"/>
</dbReference>
<dbReference type="AlphaFoldDB" id="A0A673ACK9"/>
<evidence type="ECO:0000313" key="4">
    <source>
        <dbReference type="Ensembl" id="ENSSORP00005027315.1"/>
    </source>
</evidence>
<dbReference type="PANTHER" id="PTHR16207">
    <property type="entry name" value="SET DOMAIN-CONTAINING PROTEIN"/>
    <property type="match status" value="1"/>
</dbReference>
<dbReference type="Proteomes" id="UP000472271">
    <property type="component" value="Chromosome 5"/>
</dbReference>
<dbReference type="Pfam" id="PF24630">
    <property type="entry name" value="PIN_TASOR"/>
    <property type="match status" value="1"/>
</dbReference>
<name>A0A673ACK9_9TELE</name>
<evidence type="ECO:0000313" key="5">
    <source>
        <dbReference type="Proteomes" id="UP000472271"/>
    </source>
</evidence>
<feature type="domain" description="TASOR alpha/beta" evidence="2">
    <location>
        <begin position="197"/>
        <end position="292"/>
    </location>
</feature>